<dbReference type="HAMAP" id="MF_00972">
    <property type="entry name" value="tRNA_aden_deaminase"/>
    <property type="match status" value="1"/>
</dbReference>
<dbReference type="PROSITE" id="PS51747">
    <property type="entry name" value="CYT_DCMP_DEAMINASES_2"/>
    <property type="match status" value="1"/>
</dbReference>
<dbReference type="SUPFAM" id="SSF53927">
    <property type="entry name" value="Cytidine deaminase-like"/>
    <property type="match status" value="1"/>
</dbReference>
<keyword evidence="3 8" id="KW-0819">tRNA processing</keyword>
<gene>
    <name evidence="8" type="primary">tadA</name>
    <name evidence="10" type="ORF">K8U91_00760</name>
</gene>
<dbReference type="GO" id="GO:0052717">
    <property type="term" value="F:tRNA-specific adenosine-34 deaminase activity"/>
    <property type="evidence" value="ECO:0007669"/>
    <property type="project" value="UniProtKB-UniRule"/>
</dbReference>
<dbReference type="EMBL" id="DYUD01000006">
    <property type="protein sequence ID" value="HJG87993.1"/>
    <property type="molecule type" value="Genomic_DNA"/>
</dbReference>
<evidence type="ECO:0000256" key="8">
    <source>
        <dbReference type="HAMAP-Rule" id="MF_00972"/>
    </source>
</evidence>
<dbReference type="CDD" id="cd01285">
    <property type="entry name" value="nucleoside_deaminase"/>
    <property type="match status" value="1"/>
</dbReference>
<evidence type="ECO:0000256" key="3">
    <source>
        <dbReference type="ARBA" id="ARBA00022694"/>
    </source>
</evidence>
<dbReference type="RefSeq" id="WP_273305105.1">
    <property type="nucleotide sequence ID" value="NZ_DYUD01000006.1"/>
</dbReference>
<feature type="domain" description="CMP/dCMP-type deaminase" evidence="9">
    <location>
        <begin position="6"/>
        <end position="124"/>
    </location>
</feature>
<comment type="cofactor">
    <cofactor evidence="8">
        <name>Zn(2+)</name>
        <dbReference type="ChEBI" id="CHEBI:29105"/>
    </cofactor>
    <text evidence="8">Binds 1 zinc ion per subunit.</text>
</comment>
<evidence type="ECO:0000313" key="10">
    <source>
        <dbReference type="EMBL" id="HJG87993.1"/>
    </source>
</evidence>
<protein>
    <recommendedName>
        <fullName evidence="8">tRNA-specific adenosine deaminase</fullName>
        <ecNumber evidence="8">3.5.4.33</ecNumber>
    </recommendedName>
</protein>
<evidence type="ECO:0000256" key="7">
    <source>
        <dbReference type="ARBA" id="ARBA00048045"/>
    </source>
</evidence>
<evidence type="ECO:0000256" key="6">
    <source>
        <dbReference type="ARBA" id="ARBA00022833"/>
    </source>
</evidence>
<evidence type="ECO:0000313" key="11">
    <source>
        <dbReference type="Proteomes" id="UP000757103"/>
    </source>
</evidence>
<evidence type="ECO:0000256" key="5">
    <source>
        <dbReference type="ARBA" id="ARBA00022801"/>
    </source>
</evidence>
<dbReference type="Proteomes" id="UP000757103">
    <property type="component" value="Unassembled WGS sequence"/>
</dbReference>
<feature type="binding site" evidence="8">
    <location>
        <position position="90"/>
    </location>
    <ligand>
        <name>Zn(2+)</name>
        <dbReference type="ChEBI" id="CHEBI:29105"/>
        <note>catalytic</note>
    </ligand>
</feature>
<comment type="catalytic activity">
    <reaction evidence="7 8">
        <text>adenosine(34) in tRNA + H2O + H(+) = inosine(34) in tRNA + NH4(+)</text>
        <dbReference type="Rhea" id="RHEA:43168"/>
        <dbReference type="Rhea" id="RHEA-COMP:10373"/>
        <dbReference type="Rhea" id="RHEA-COMP:10374"/>
        <dbReference type="ChEBI" id="CHEBI:15377"/>
        <dbReference type="ChEBI" id="CHEBI:15378"/>
        <dbReference type="ChEBI" id="CHEBI:28938"/>
        <dbReference type="ChEBI" id="CHEBI:74411"/>
        <dbReference type="ChEBI" id="CHEBI:82852"/>
        <dbReference type="EC" id="3.5.4.33"/>
    </reaction>
</comment>
<dbReference type="InterPro" id="IPR028883">
    <property type="entry name" value="tRNA_aden_deaminase"/>
</dbReference>
<dbReference type="InterPro" id="IPR016192">
    <property type="entry name" value="APOBEC/CMP_deaminase_Zn-bd"/>
</dbReference>
<dbReference type="EC" id="3.5.4.33" evidence="8"/>
<dbReference type="PROSITE" id="PS00903">
    <property type="entry name" value="CYT_DCMP_DEAMINASES_1"/>
    <property type="match status" value="1"/>
</dbReference>
<feature type="active site" description="Proton donor" evidence="8">
    <location>
        <position position="59"/>
    </location>
</feature>
<feature type="binding site" evidence="8">
    <location>
        <position position="87"/>
    </location>
    <ligand>
        <name>Zn(2+)</name>
        <dbReference type="ChEBI" id="CHEBI:29105"/>
        <note>catalytic</note>
    </ligand>
</feature>
<accession>A0A921MNT2</accession>
<keyword evidence="6 8" id="KW-0862">Zinc</keyword>
<comment type="function">
    <text evidence="8">Catalyzes the deamination of adenosine to inosine at the wobble position 34 of tRNA(Arg2).</text>
</comment>
<dbReference type="AlphaFoldDB" id="A0A921MNT2"/>
<dbReference type="Gene3D" id="3.40.140.10">
    <property type="entry name" value="Cytidine Deaminase, domain 2"/>
    <property type="match status" value="1"/>
</dbReference>
<proteinExistence type="inferred from homology"/>
<evidence type="ECO:0000256" key="2">
    <source>
        <dbReference type="ARBA" id="ARBA00011738"/>
    </source>
</evidence>
<evidence type="ECO:0000256" key="4">
    <source>
        <dbReference type="ARBA" id="ARBA00022723"/>
    </source>
</evidence>
<name>A0A921MNT2_9BACT</name>
<dbReference type="InterPro" id="IPR016193">
    <property type="entry name" value="Cytidine_deaminase-like"/>
</dbReference>
<evidence type="ECO:0000256" key="1">
    <source>
        <dbReference type="ARBA" id="ARBA00010669"/>
    </source>
</evidence>
<dbReference type="Pfam" id="PF00383">
    <property type="entry name" value="dCMP_cyt_deam_1"/>
    <property type="match status" value="1"/>
</dbReference>
<organism evidence="10 11">
    <name type="scientific">Barnesiella viscericola</name>
    <dbReference type="NCBI Taxonomy" id="397865"/>
    <lineage>
        <taxon>Bacteria</taxon>
        <taxon>Pseudomonadati</taxon>
        <taxon>Bacteroidota</taxon>
        <taxon>Bacteroidia</taxon>
        <taxon>Bacteroidales</taxon>
        <taxon>Barnesiellaceae</taxon>
        <taxon>Barnesiella</taxon>
    </lineage>
</organism>
<dbReference type="GO" id="GO:0008270">
    <property type="term" value="F:zinc ion binding"/>
    <property type="evidence" value="ECO:0007669"/>
    <property type="project" value="UniProtKB-UniRule"/>
</dbReference>
<sequence>MADDKAKDEQFMKMALQEARAAFDAGEIPVGAVVVCRNRVIARAHNLTERLGDVTAHAEMQAITSAAASLGGKYLTDCTLYVTLEPCVMCAGAIGWAQLSRVVFGAGDDKRGYRRFAPGALHPKTQVEQGVLADECAALMKTFFAKRR</sequence>
<dbReference type="GO" id="GO:0002100">
    <property type="term" value="P:tRNA wobble adenosine to inosine editing"/>
    <property type="evidence" value="ECO:0007669"/>
    <property type="project" value="UniProtKB-UniRule"/>
</dbReference>
<feature type="binding site" evidence="8">
    <location>
        <position position="57"/>
    </location>
    <ligand>
        <name>Zn(2+)</name>
        <dbReference type="ChEBI" id="CHEBI:29105"/>
        <note>catalytic</note>
    </ligand>
</feature>
<keyword evidence="4 8" id="KW-0479">Metal-binding</keyword>
<keyword evidence="5 8" id="KW-0378">Hydrolase</keyword>
<dbReference type="PANTHER" id="PTHR11079:SF202">
    <property type="entry name" value="TRNA-SPECIFIC ADENOSINE DEAMINASE"/>
    <property type="match status" value="1"/>
</dbReference>
<comment type="caution">
    <text evidence="10">The sequence shown here is derived from an EMBL/GenBank/DDBJ whole genome shotgun (WGS) entry which is preliminary data.</text>
</comment>
<dbReference type="InterPro" id="IPR002125">
    <property type="entry name" value="CMP_dCMP_dom"/>
</dbReference>
<comment type="subunit">
    <text evidence="2 8">Homodimer.</text>
</comment>
<evidence type="ECO:0000259" key="9">
    <source>
        <dbReference type="PROSITE" id="PS51747"/>
    </source>
</evidence>
<reference evidence="10" key="1">
    <citation type="journal article" date="2021" name="PeerJ">
        <title>Extensive microbial diversity within the chicken gut microbiome revealed by metagenomics and culture.</title>
        <authorList>
            <person name="Gilroy R."/>
            <person name="Ravi A."/>
            <person name="Getino M."/>
            <person name="Pursley I."/>
            <person name="Horton D.L."/>
            <person name="Alikhan N.F."/>
            <person name="Baker D."/>
            <person name="Gharbi K."/>
            <person name="Hall N."/>
            <person name="Watson M."/>
            <person name="Adriaenssens E.M."/>
            <person name="Foster-Nyarko E."/>
            <person name="Jarju S."/>
            <person name="Secka A."/>
            <person name="Antonio M."/>
            <person name="Oren A."/>
            <person name="Chaudhuri R.R."/>
            <person name="La Ragione R."/>
            <person name="Hildebrand F."/>
            <person name="Pallen M.J."/>
        </authorList>
    </citation>
    <scope>NUCLEOTIDE SEQUENCE</scope>
    <source>
        <strain evidence="10">CHK121-7720</strain>
    </source>
</reference>
<reference evidence="10" key="2">
    <citation type="submission" date="2021-09" db="EMBL/GenBank/DDBJ databases">
        <authorList>
            <person name="Gilroy R."/>
        </authorList>
    </citation>
    <scope>NUCLEOTIDE SEQUENCE</scope>
    <source>
        <strain evidence="10">CHK121-7720</strain>
    </source>
</reference>
<dbReference type="PANTHER" id="PTHR11079">
    <property type="entry name" value="CYTOSINE DEAMINASE FAMILY MEMBER"/>
    <property type="match status" value="1"/>
</dbReference>
<comment type="similarity">
    <text evidence="1">Belongs to the cytidine and deoxycytidylate deaminase family. ADAT2 subfamily.</text>
</comment>